<comment type="similarity">
    <text evidence="1 4">Belongs to the DENR family.</text>
</comment>
<dbReference type="EMBL" id="JABELV010000014">
    <property type="protein sequence ID" value="KAG7570993.1"/>
    <property type="molecule type" value="Genomic_DNA"/>
</dbReference>
<evidence type="ECO:0000256" key="4">
    <source>
        <dbReference type="RuleBase" id="RU361273"/>
    </source>
</evidence>
<dbReference type="Pfam" id="PF01253">
    <property type="entry name" value="SUI1"/>
    <property type="match status" value="1"/>
</dbReference>
<dbReference type="GO" id="GO:0002188">
    <property type="term" value="P:translation reinitiation"/>
    <property type="evidence" value="ECO:0007669"/>
    <property type="project" value="TreeGrafter"/>
</dbReference>
<dbReference type="InterPro" id="IPR001950">
    <property type="entry name" value="SUI1"/>
</dbReference>
<dbReference type="InterPro" id="IPR046447">
    <property type="entry name" value="DENR_C"/>
</dbReference>
<dbReference type="AlphaFoldDB" id="A0A8K0JVA3"/>
<keyword evidence="4" id="KW-0687">Ribonucleoprotein</keyword>
<sequence length="193" mass="21322">MSAAAGPSTKPVTVVYCNVCSLPAEYCEFGSSISKCKTWLEEQDPQLFAKLYGEDAIKEKIGTLSLSAQEKLEAEADKAERKAEKRAETEKKKKAAAKVTIKREARTKRKTLTCIHNLEAFGIDLKKAAKFFAQRFATGSSVSKNPQGQDEIVIQGDVWEEVRDLLIEQAGPLKGVPSDQIVKAEDKKKKSEE</sequence>
<dbReference type="GO" id="GO:0005840">
    <property type="term" value="C:ribosome"/>
    <property type="evidence" value="ECO:0007669"/>
    <property type="project" value="UniProtKB-KW"/>
</dbReference>
<comment type="caution">
    <text evidence="6">The sequence shown here is derived from an EMBL/GenBank/DDBJ whole genome shotgun (WGS) entry which is preliminary data.</text>
</comment>
<dbReference type="GO" id="GO:0003743">
    <property type="term" value="F:translation initiation factor activity"/>
    <property type="evidence" value="ECO:0007669"/>
    <property type="project" value="InterPro"/>
</dbReference>
<evidence type="ECO:0000259" key="5">
    <source>
        <dbReference type="PROSITE" id="PS50296"/>
    </source>
</evidence>
<keyword evidence="7" id="KW-1185">Reference proteome</keyword>
<dbReference type="PROSITE" id="PS50296">
    <property type="entry name" value="SUI1"/>
    <property type="match status" value="1"/>
</dbReference>
<name>A0A8K0JVA3_9TREE</name>
<evidence type="ECO:0000313" key="6">
    <source>
        <dbReference type="EMBL" id="KAG7570993.1"/>
    </source>
</evidence>
<reference evidence="6" key="1">
    <citation type="submission" date="2020-04" db="EMBL/GenBank/DDBJ databases">
        <title>Analysis of mating type loci in Filobasidium floriforme.</title>
        <authorList>
            <person name="Nowrousian M."/>
        </authorList>
    </citation>
    <scope>NUCLEOTIDE SEQUENCE</scope>
    <source>
        <strain evidence="6">CBS 6242</strain>
    </source>
</reference>
<accession>A0A8K0JVA3</accession>
<evidence type="ECO:0000256" key="2">
    <source>
        <dbReference type="ARBA" id="ARBA00011742"/>
    </source>
</evidence>
<gene>
    <name evidence="6" type="ORF">FFLO_01087</name>
</gene>
<dbReference type="InterPro" id="IPR036877">
    <property type="entry name" value="SUI1_dom_sf"/>
</dbReference>
<organism evidence="6 7">
    <name type="scientific">Filobasidium floriforme</name>
    <dbReference type="NCBI Taxonomy" id="5210"/>
    <lineage>
        <taxon>Eukaryota</taxon>
        <taxon>Fungi</taxon>
        <taxon>Dikarya</taxon>
        <taxon>Basidiomycota</taxon>
        <taxon>Agaricomycotina</taxon>
        <taxon>Tremellomycetes</taxon>
        <taxon>Filobasidiales</taxon>
        <taxon>Filobasidiaceae</taxon>
        <taxon>Filobasidium</taxon>
    </lineage>
</organism>
<evidence type="ECO:0000256" key="3">
    <source>
        <dbReference type="ARBA" id="ARBA00020058"/>
    </source>
</evidence>
<evidence type="ECO:0000313" key="7">
    <source>
        <dbReference type="Proteomes" id="UP000812966"/>
    </source>
</evidence>
<dbReference type="InterPro" id="IPR048517">
    <property type="entry name" value="DENR_N"/>
</dbReference>
<protein>
    <recommendedName>
        <fullName evidence="3 4">Translation machinery-associated protein 22</fullName>
    </recommendedName>
</protein>
<dbReference type="SUPFAM" id="SSF55159">
    <property type="entry name" value="eIF1-like"/>
    <property type="match status" value="1"/>
</dbReference>
<dbReference type="PANTHER" id="PTHR12789">
    <property type="entry name" value="DENSITY-REGULATED PROTEIN HOMOLOG"/>
    <property type="match status" value="1"/>
</dbReference>
<dbReference type="Gene3D" id="3.30.780.10">
    <property type="entry name" value="SUI1-like domain"/>
    <property type="match status" value="1"/>
</dbReference>
<dbReference type="GO" id="GO:0003729">
    <property type="term" value="F:mRNA binding"/>
    <property type="evidence" value="ECO:0007669"/>
    <property type="project" value="TreeGrafter"/>
</dbReference>
<comment type="domain">
    <text evidence="4">The SUI1 domain may be involved in RNA binding.</text>
</comment>
<dbReference type="CDD" id="cd11607">
    <property type="entry name" value="DENR_C"/>
    <property type="match status" value="1"/>
</dbReference>
<dbReference type="OrthoDB" id="277199at2759"/>
<dbReference type="PANTHER" id="PTHR12789:SF0">
    <property type="entry name" value="DENSITY-REGULATED PROTEIN"/>
    <property type="match status" value="1"/>
</dbReference>
<keyword evidence="4" id="KW-0689">Ribosomal protein</keyword>
<evidence type="ECO:0000256" key="1">
    <source>
        <dbReference type="ARBA" id="ARBA00007514"/>
    </source>
</evidence>
<comment type="subcellular location">
    <subcellularLocation>
        <location evidence="4">Cytoplasm</location>
    </subcellularLocation>
</comment>
<dbReference type="GO" id="GO:0005737">
    <property type="term" value="C:cytoplasm"/>
    <property type="evidence" value="ECO:0007669"/>
    <property type="project" value="UniProtKB-SubCell"/>
</dbReference>
<keyword evidence="4" id="KW-0963">Cytoplasm</keyword>
<dbReference type="GO" id="GO:1990904">
    <property type="term" value="C:ribonucleoprotein complex"/>
    <property type="evidence" value="ECO:0007669"/>
    <property type="project" value="UniProtKB-KW"/>
</dbReference>
<feature type="domain" description="SUI1" evidence="5">
    <location>
        <begin position="99"/>
        <end position="170"/>
    </location>
</feature>
<dbReference type="InterPro" id="IPR050318">
    <property type="entry name" value="DENR/SUI1_TIF"/>
</dbReference>
<comment type="subunit">
    <text evidence="2 4">Interacts with the 40S ribosomal subunit.</text>
</comment>
<dbReference type="NCBIfam" id="TIGR01159">
    <property type="entry name" value="DRP1"/>
    <property type="match status" value="1"/>
</dbReference>
<dbReference type="Proteomes" id="UP000812966">
    <property type="component" value="Unassembled WGS sequence"/>
</dbReference>
<dbReference type="Pfam" id="PF21023">
    <property type="entry name" value="DENR_N"/>
    <property type="match status" value="1"/>
</dbReference>
<dbReference type="InterPro" id="IPR005873">
    <property type="entry name" value="DENR_eukaryotes"/>
</dbReference>
<proteinExistence type="inferred from homology"/>
<dbReference type="GO" id="GO:0001731">
    <property type="term" value="P:formation of translation preinitiation complex"/>
    <property type="evidence" value="ECO:0007669"/>
    <property type="project" value="TreeGrafter"/>
</dbReference>